<evidence type="ECO:0000256" key="2">
    <source>
        <dbReference type="ARBA" id="ARBA00022737"/>
    </source>
</evidence>
<feature type="region of interest" description="Disordered" evidence="6">
    <location>
        <begin position="14"/>
        <end position="36"/>
    </location>
</feature>
<feature type="compositionally biased region" description="Basic and acidic residues" evidence="6">
    <location>
        <begin position="529"/>
        <end position="540"/>
    </location>
</feature>
<feature type="compositionally biased region" description="Polar residues" evidence="6">
    <location>
        <begin position="425"/>
        <end position="440"/>
    </location>
</feature>
<dbReference type="SUPFAM" id="SSF56487">
    <property type="entry name" value="SRCR-like"/>
    <property type="match status" value="1"/>
</dbReference>
<feature type="domain" description="SRCR" evidence="8">
    <location>
        <begin position="147"/>
        <end position="245"/>
    </location>
</feature>
<evidence type="ECO:0000256" key="7">
    <source>
        <dbReference type="SAM" id="Phobius"/>
    </source>
</evidence>
<evidence type="ECO:0000313" key="9">
    <source>
        <dbReference type="EMBL" id="KAF4102917.1"/>
    </source>
</evidence>
<keyword evidence="7" id="KW-0812">Transmembrane</keyword>
<name>A0A7J6C6I7_9TELE</name>
<feature type="compositionally biased region" description="Polar residues" evidence="6">
    <location>
        <begin position="629"/>
        <end position="641"/>
    </location>
</feature>
<proteinExistence type="predicted"/>
<evidence type="ECO:0000256" key="3">
    <source>
        <dbReference type="ARBA" id="ARBA00023157"/>
    </source>
</evidence>
<feature type="disulfide bond" evidence="5">
    <location>
        <begin position="213"/>
        <end position="223"/>
    </location>
</feature>
<keyword evidence="7" id="KW-1133">Transmembrane helix</keyword>
<feature type="region of interest" description="Disordered" evidence="6">
    <location>
        <begin position="351"/>
        <end position="403"/>
    </location>
</feature>
<reference evidence="9 10" key="1">
    <citation type="submission" date="2020-04" db="EMBL/GenBank/DDBJ databases">
        <title>Chromosome-level genome assembly of a cyprinid fish Onychostoma macrolepis by integration of Nanopore Sequencing, Bionano and Hi-C technology.</title>
        <authorList>
            <person name="Wang D."/>
        </authorList>
    </citation>
    <scope>NUCLEOTIDE SEQUENCE [LARGE SCALE GENOMIC DNA]</scope>
    <source>
        <strain evidence="9">SWU-2019</strain>
        <tissue evidence="9">Muscle</tissue>
    </source>
</reference>
<dbReference type="SMART" id="SM00202">
    <property type="entry name" value="SR"/>
    <property type="match status" value="1"/>
</dbReference>
<dbReference type="PANTHER" id="PTHR48071:SF26">
    <property type="entry name" value="ANTIGEN WC1.1-LIKE"/>
    <property type="match status" value="1"/>
</dbReference>
<accession>A0A7J6C6I7</accession>
<comment type="caution">
    <text evidence="5">Lacks conserved residue(s) required for the propagation of feature annotation.</text>
</comment>
<feature type="compositionally biased region" description="Basic and acidic residues" evidence="6">
    <location>
        <begin position="384"/>
        <end position="394"/>
    </location>
</feature>
<feature type="region of interest" description="Disordered" evidence="6">
    <location>
        <begin position="423"/>
        <end position="468"/>
    </location>
</feature>
<dbReference type="PROSITE" id="PS50287">
    <property type="entry name" value="SRCR_2"/>
    <property type="match status" value="1"/>
</dbReference>
<feature type="compositionally biased region" description="Polar residues" evidence="6">
    <location>
        <begin position="452"/>
        <end position="468"/>
    </location>
</feature>
<dbReference type="InterPro" id="IPR036772">
    <property type="entry name" value="SRCR-like_dom_sf"/>
</dbReference>
<keyword evidence="4" id="KW-0325">Glycoprotein</keyword>
<evidence type="ECO:0000313" key="10">
    <source>
        <dbReference type="Proteomes" id="UP000579812"/>
    </source>
</evidence>
<evidence type="ECO:0000256" key="1">
    <source>
        <dbReference type="ARBA" id="ARBA00022729"/>
    </source>
</evidence>
<dbReference type="PANTHER" id="PTHR48071">
    <property type="entry name" value="SRCR DOMAIN-CONTAINING PROTEIN"/>
    <property type="match status" value="1"/>
</dbReference>
<feature type="compositionally biased region" description="Polar residues" evidence="6">
    <location>
        <begin position="598"/>
        <end position="620"/>
    </location>
</feature>
<evidence type="ECO:0000256" key="4">
    <source>
        <dbReference type="ARBA" id="ARBA00023180"/>
    </source>
</evidence>
<feature type="compositionally biased region" description="Polar residues" evidence="6">
    <location>
        <begin position="513"/>
        <end position="528"/>
    </location>
</feature>
<dbReference type="EMBL" id="JAAMOB010000016">
    <property type="protein sequence ID" value="KAF4102917.1"/>
    <property type="molecule type" value="Genomic_DNA"/>
</dbReference>
<dbReference type="PROSITE" id="PS00420">
    <property type="entry name" value="SRCR_1"/>
    <property type="match status" value="1"/>
</dbReference>
<feature type="compositionally biased region" description="Polar residues" evidence="6">
    <location>
        <begin position="684"/>
        <end position="699"/>
    </location>
</feature>
<feature type="compositionally biased region" description="Basic and acidic residues" evidence="6">
    <location>
        <begin position="27"/>
        <end position="36"/>
    </location>
</feature>
<keyword evidence="7" id="KW-0472">Membrane</keyword>
<protein>
    <recommendedName>
        <fullName evidence="8">SRCR domain-containing protein</fullName>
    </recommendedName>
</protein>
<dbReference type="FunFam" id="3.10.250.10:FF:000006">
    <property type="entry name" value="neurotrypsin isoform X2"/>
    <property type="match status" value="1"/>
</dbReference>
<feature type="compositionally biased region" description="Polar residues" evidence="6">
    <location>
        <begin position="662"/>
        <end position="673"/>
    </location>
</feature>
<gene>
    <name evidence="9" type="ORF">G5714_015800</name>
</gene>
<feature type="region of interest" description="Disordered" evidence="6">
    <location>
        <begin position="498"/>
        <end position="727"/>
    </location>
</feature>
<dbReference type="Proteomes" id="UP000579812">
    <property type="component" value="Unassembled WGS sequence"/>
</dbReference>
<feature type="compositionally biased region" description="Polar residues" evidence="6">
    <location>
        <begin position="373"/>
        <end position="382"/>
    </location>
</feature>
<comment type="caution">
    <text evidence="9">The sequence shown here is derived from an EMBL/GenBank/DDBJ whole genome shotgun (WGS) entry which is preliminary data.</text>
</comment>
<keyword evidence="2" id="KW-0677">Repeat</keyword>
<dbReference type="InterPro" id="IPR001190">
    <property type="entry name" value="SRCR"/>
</dbReference>
<evidence type="ECO:0000256" key="6">
    <source>
        <dbReference type="SAM" id="MobiDB-lite"/>
    </source>
</evidence>
<keyword evidence="3 5" id="KW-1015">Disulfide bond</keyword>
<dbReference type="Pfam" id="PF00530">
    <property type="entry name" value="SRCR"/>
    <property type="match status" value="1"/>
</dbReference>
<dbReference type="GO" id="GO:0016020">
    <property type="term" value="C:membrane"/>
    <property type="evidence" value="ECO:0007669"/>
    <property type="project" value="InterPro"/>
</dbReference>
<dbReference type="PRINTS" id="PR00258">
    <property type="entry name" value="SPERACTRCPTR"/>
</dbReference>
<keyword evidence="10" id="KW-1185">Reference proteome</keyword>
<sequence length="727" mass="79414">MLNSSMSLAMKKHNHQQLGWPDGLSGTDDRPSKSVKKHADLSDIQIELSTLSLSEGCFGVPRALYKNTTVDVTLNLLDAQKKNELALQICERLSCGRVFKHSTTATVHNDTCLADCILRDSKLHNCTTAAKGDCMNATEVICEHSAVRLVGRRDHCAGRVELLHSGNWGTVCDDNFDINSGHVVCTQLGCGSAIRLAFFEPGTGTIHISQMKCNGSESSLWECNSINTTASNYCGHKEDAGIVCSESVESITTSGTTELNLVTLVAVSTAMAPAQSSSGVSAAAIGCVILSIALLMVIVLNAAAYVHFKRAKECVIHQQHSDSHTSLENQSNAQIGIYNTQSVHTARGYQYESLGPRMSSNYGRRFSKRTNRPTHNSDNSTDSDYEHHNSDRPQRLQLNALRDVNDVDSTCSRERRVHNVEINMDTFQKSGDNPPLTSLSFGAPDTHRQLYKNDTSSTSSGEFYQNTKTDTDNLLQSPLQEKLPLTLLSCGDHHIPGTDNKVDVSDSSSTSSGEFYQNTETDTDNNFMSREERPSLHEKSPLSPLSYGDHHLPNPDSQAVDVNESVSTSSGECYQNTEIDMDNSLQCDEESPSLPEKSLQTPDSTQMTGNTADYSSTPTAAHSHDGNDSDSTSSEECYQNTEIDENAFPHCGEESPSLPEMSFQNPHMMTESTDGYGDHHVPRNFSQETDNSSTASEASYVNVPPKNESEDHSAASLESDYDEAGTW</sequence>
<dbReference type="AlphaFoldDB" id="A0A7J6C6I7"/>
<keyword evidence="1" id="KW-0732">Signal</keyword>
<evidence type="ECO:0000259" key="8">
    <source>
        <dbReference type="PROSITE" id="PS50287"/>
    </source>
</evidence>
<dbReference type="Gene3D" id="3.10.250.10">
    <property type="entry name" value="SRCR-like domain"/>
    <property type="match status" value="1"/>
</dbReference>
<feature type="transmembrane region" description="Helical" evidence="7">
    <location>
        <begin position="280"/>
        <end position="303"/>
    </location>
</feature>
<organism evidence="9 10">
    <name type="scientific">Onychostoma macrolepis</name>
    <dbReference type="NCBI Taxonomy" id="369639"/>
    <lineage>
        <taxon>Eukaryota</taxon>
        <taxon>Metazoa</taxon>
        <taxon>Chordata</taxon>
        <taxon>Craniata</taxon>
        <taxon>Vertebrata</taxon>
        <taxon>Euteleostomi</taxon>
        <taxon>Actinopterygii</taxon>
        <taxon>Neopterygii</taxon>
        <taxon>Teleostei</taxon>
        <taxon>Ostariophysi</taxon>
        <taxon>Cypriniformes</taxon>
        <taxon>Cyprinidae</taxon>
        <taxon>Acrossocheilinae</taxon>
        <taxon>Onychostoma</taxon>
    </lineage>
</organism>
<evidence type="ECO:0000256" key="5">
    <source>
        <dbReference type="PROSITE-ProRule" id="PRU00196"/>
    </source>
</evidence>
<feature type="compositionally biased region" description="Polar residues" evidence="6">
    <location>
        <begin position="564"/>
        <end position="586"/>
    </location>
</feature>